<reference evidence="7 8" key="1">
    <citation type="submission" date="2018-07" db="EMBL/GenBank/DDBJ databases">
        <title>Arthrobacter sp. nov., isolated from raw cow's milk with high bacterial count.</title>
        <authorList>
            <person name="Hahne J."/>
            <person name="Isele D."/>
            <person name="Lipski A."/>
        </authorList>
    </citation>
    <scope>NUCLEOTIDE SEQUENCE [LARGE SCALE GENOMIC DNA]</scope>
    <source>
        <strain evidence="7 8">JZ R-35</strain>
    </source>
</reference>
<dbReference type="Pfam" id="PF13641">
    <property type="entry name" value="Glyco_tranf_2_3"/>
    <property type="match status" value="1"/>
</dbReference>
<dbReference type="EMBL" id="QQXK01000007">
    <property type="protein sequence ID" value="RII42923.1"/>
    <property type="molecule type" value="Genomic_DNA"/>
</dbReference>
<dbReference type="InterPro" id="IPR029044">
    <property type="entry name" value="Nucleotide-diphossugar_trans"/>
</dbReference>
<keyword evidence="3" id="KW-0328">Glycosyltransferase</keyword>
<evidence type="ECO:0000256" key="5">
    <source>
        <dbReference type="SAM" id="MobiDB-lite"/>
    </source>
</evidence>
<feature type="transmembrane region" description="Helical" evidence="6">
    <location>
        <begin position="693"/>
        <end position="712"/>
    </location>
</feature>
<comment type="caution">
    <text evidence="7">The sequence shown here is derived from an EMBL/GenBank/DDBJ whole genome shotgun (WGS) entry which is preliminary data.</text>
</comment>
<feature type="transmembrane region" description="Helical" evidence="6">
    <location>
        <begin position="425"/>
        <end position="446"/>
    </location>
</feature>
<evidence type="ECO:0000256" key="3">
    <source>
        <dbReference type="ARBA" id="ARBA00022676"/>
    </source>
</evidence>
<feature type="region of interest" description="Disordered" evidence="5">
    <location>
        <begin position="1046"/>
        <end position="1166"/>
    </location>
</feature>
<proteinExistence type="inferred from homology"/>
<feature type="transmembrane region" description="Helical" evidence="6">
    <location>
        <begin position="1012"/>
        <end position="1031"/>
    </location>
</feature>
<name>A0A399JBH1_9MICC</name>
<dbReference type="Gene3D" id="3.90.550.10">
    <property type="entry name" value="Spore Coat Polysaccharide Biosynthesis Protein SpsA, Chain A"/>
    <property type="match status" value="1"/>
</dbReference>
<evidence type="ECO:0000313" key="7">
    <source>
        <dbReference type="EMBL" id="RII42923.1"/>
    </source>
</evidence>
<dbReference type="PANTHER" id="PTHR43179">
    <property type="entry name" value="RHAMNOSYLTRANSFERASE WBBL"/>
    <property type="match status" value="1"/>
</dbReference>
<keyword evidence="6" id="KW-0472">Membrane</keyword>
<organism evidence="7 8">
    <name type="scientific">Galactobacter valiniphilus</name>
    <dbReference type="NCBI Taxonomy" id="2676122"/>
    <lineage>
        <taxon>Bacteria</taxon>
        <taxon>Bacillati</taxon>
        <taxon>Actinomycetota</taxon>
        <taxon>Actinomycetes</taxon>
        <taxon>Micrococcales</taxon>
        <taxon>Micrococcaceae</taxon>
        <taxon>Galactobacter</taxon>
    </lineage>
</organism>
<comment type="similarity">
    <text evidence="2">Belongs to the glycosyltransferase 2 family.</text>
</comment>
<protein>
    <submittedName>
        <fullName evidence="7">Glycosyltransferase family 2 protein</fullName>
    </submittedName>
</protein>
<evidence type="ECO:0000256" key="4">
    <source>
        <dbReference type="ARBA" id="ARBA00022679"/>
    </source>
</evidence>
<dbReference type="AlphaFoldDB" id="A0A399JBH1"/>
<dbReference type="PANTHER" id="PTHR43179:SF12">
    <property type="entry name" value="GALACTOFURANOSYLTRANSFERASE GLFT2"/>
    <property type="match status" value="1"/>
</dbReference>
<sequence>MPDAWVGVDAGSKDSSRALLTAGLPGSATVLEAPGAAFGAAVRRGVDAAPVAPAGTERWLWLMHDDAAPAPDALETLLEAIEKAPSVTVAGTKQMDARRPDRVLDAGLTMTRSGRRFNAVAAGEVDQGQYDDVSDVLGVNSAGLLVRADVFEQLDGFDPALPGVGDDVDFCRRARLSGHRVILVPAAKVLHEPDAVEAVSGPRAVERAAAYSCLKFAPAWAVPFLSVWMMIAGVGKAIGRLIAKDPAGAVIDLGAGGTGVLRAGPLAAGRKRLRASQSVPRAVVRSLLAPPDKVRDRARALRDAAKAEAEAGLGSAPAPEASGGNDDFDAVEAGPRTAGSTGAGLLAIAIAAGLSLLGLHRVFGAQAAAGGALIAPGKDLGELFTAATSGWRELGTGQAGPADPFALLVWLSGVLSFGHPQAAAVALYVLAMPLAALGAFFLLGALTRSPGFRFLGAVLWALAPSLQLALAQGRPGAAVVHVALPLFALALVRSVGAARGEGLSLAPGPGRAGLPSWVATCCAAALGVVLAAAEPLLLAPLLLLCLVGAAVSRRARGWFWIPLPAVLACLPLLVAAVRDPRVLLVQPGAALQADAAPLWQQMLGWPLGFDTFGSLPFLGALSGWPLALAVAALIAVPLGVLAFLALVRPAGGTSVARVAVLVGLLVLVLGSAASRLDAQLSGSELLHPYTGSFVSVFALGVLVAAAVQREAFVRASLARPARAVAGVFSAVLTLSLLASAALWVLPRVSGESAAAFPTRQLVEPSDGRALPATAADRGLGRYAERTLVLRADQDGALTASLVSGDGLRLEQLSAVAAAAKLSGPAWLPGHASLAPEPAGAAAVRSVVATLASGEQLDSRTELARLAVSHVVLAADGAGADVLAKTLDTVPGLSAVGRAGDAEAWIWRVRPADGEDDVQAQAGSPTARVRVLDAEGKTERLIESEGSTVERAQLPSGAAGRTLVLSESLDSGWKATLNGQQLTPTSNGWAQAFELPQGGGVLEVRYASWWSPWWLLALALSLALCLLSVVPVPRSWRADARAQRVYRPSVAQRRHAGQAAAQAPDAEPVPESVAEPSAQPQPAAATSGDEPDEPQGDAASVTRPQPDVVREADAAPEAEAAPEAVPEPESDADVRPAPAAETAAAAPASETDTEPEPYRGTHRQEDA</sequence>
<feature type="transmembrane region" description="Helical" evidence="6">
    <location>
        <begin position="452"/>
        <end position="471"/>
    </location>
</feature>
<gene>
    <name evidence="7" type="ORF">DWB68_05135</name>
</gene>
<feature type="transmembrane region" description="Helical" evidence="6">
    <location>
        <begin position="724"/>
        <end position="745"/>
    </location>
</feature>
<keyword evidence="4 7" id="KW-0808">Transferase</keyword>
<feature type="compositionally biased region" description="Basic and acidic residues" evidence="5">
    <location>
        <begin position="1155"/>
        <end position="1166"/>
    </location>
</feature>
<feature type="transmembrane region" description="Helical" evidence="6">
    <location>
        <begin position="517"/>
        <end position="546"/>
    </location>
</feature>
<feature type="transmembrane region" description="Helical" evidence="6">
    <location>
        <begin position="624"/>
        <end position="647"/>
    </location>
</feature>
<keyword evidence="8" id="KW-1185">Reference proteome</keyword>
<evidence type="ECO:0000256" key="6">
    <source>
        <dbReference type="SAM" id="Phobius"/>
    </source>
</evidence>
<feature type="compositionally biased region" description="Low complexity" evidence="5">
    <location>
        <begin position="1135"/>
        <end position="1149"/>
    </location>
</feature>
<accession>A0A399JBH1</accession>
<feature type="transmembrane region" description="Helical" evidence="6">
    <location>
        <begin position="558"/>
        <end position="577"/>
    </location>
</feature>
<keyword evidence="6" id="KW-1133">Transmembrane helix</keyword>
<feature type="transmembrane region" description="Helical" evidence="6">
    <location>
        <begin position="654"/>
        <end position="673"/>
    </location>
</feature>
<feature type="compositionally biased region" description="Low complexity" evidence="5">
    <location>
        <begin position="1114"/>
        <end position="1123"/>
    </location>
</feature>
<comment type="pathway">
    <text evidence="1">Cell wall biogenesis; cell wall polysaccharide biosynthesis.</text>
</comment>
<feature type="region of interest" description="Disordered" evidence="5">
    <location>
        <begin position="309"/>
        <end position="334"/>
    </location>
</feature>
<evidence type="ECO:0000256" key="2">
    <source>
        <dbReference type="ARBA" id="ARBA00006739"/>
    </source>
</evidence>
<feature type="transmembrane region" description="Helical" evidence="6">
    <location>
        <begin position="478"/>
        <end position="497"/>
    </location>
</feature>
<evidence type="ECO:0000256" key="1">
    <source>
        <dbReference type="ARBA" id="ARBA00004776"/>
    </source>
</evidence>
<keyword evidence="6" id="KW-0812">Transmembrane</keyword>
<dbReference type="Proteomes" id="UP000265419">
    <property type="component" value="Unassembled WGS sequence"/>
</dbReference>
<dbReference type="GO" id="GO:0016757">
    <property type="term" value="F:glycosyltransferase activity"/>
    <property type="evidence" value="ECO:0007669"/>
    <property type="project" value="UniProtKB-KW"/>
</dbReference>
<evidence type="ECO:0000313" key="8">
    <source>
        <dbReference type="Proteomes" id="UP000265419"/>
    </source>
</evidence>
<dbReference type="SUPFAM" id="SSF53448">
    <property type="entry name" value="Nucleotide-diphospho-sugar transferases"/>
    <property type="match status" value="1"/>
</dbReference>